<gene>
    <name evidence="7" type="ORF">Tsubulata_044693</name>
</gene>
<dbReference type="OrthoDB" id="288590at2759"/>
<organism evidence="7 8">
    <name type="scientific">Turnera subulata</name>
    <dbReference type="NCBI Taxonomy" id="218843"/>
    <lineage>
        <taxon>Eukaryota</taxon>
        <taxon>Viridiplantae</taxon>
        <taxon>Streptophyta</taxon>
        <taxon>Embryophyta</taxon>
        <taxon>Tracheophyta</taxon>
        <taxon>Spermatophyta</taxon>
        <taxon>Magnoliopsida</taxon>
        <taxon>eudicotyledons</taxon>
        <taxon>Gunneridae</taxon>
        <taxon>Pentapetalae</taxon>
        <taxon>rosids</taxon>
        <taxon>fabids</taxon>
        <taxon>Malpighiales</taxon>
        <taxon>Passifloraceae</taxon>
        <taxon>Turnera</taxon>
    </lineage>
</organism>
<accession>A0A9Q0JF17</accession>
<keyword evidence="2" id="KW-0479">Metal-binding</keyword>
<evidence type="ECO:0000256" key="4">
    <source>
        <dbReference type="ARBA" id="ARBA00023004"/>
    </source>
</evidence>
<evidence type="ECO:0000313" key="8">
    <source>
        <dbReference type="Proteomes" id="UP001141552"/>
    </source>
</evidence>
<keyword evidence="3" id="KW-0560">Oxidoreductase</keyword>
<dbReference type="InterPro" id="IPR027443">
    <property type="entry name" value="IPNS-like_sf"/>
</dbReference>
<proteinExistence type="inferred from homology"/>
<dbReference type="Proteomes" id="UP001141552">
    <property type="component" value="Unassembled WGS sequence"/>
</dbReference>
<dbReference type="PANTHER" id="PTHR10209">
    <property type="entry name" value="OXIDOREDUCTASE, 2OG-FE II OXYGENASE FAMILY PROTEIN"/>
    <property type="match status" value="1"/>
</dbReference>
<dbReference type="Pfam" id="PF14226">
    <property type="entry name" value="DIOX_N"/>
    <property type="match status" value="1"/>
</dbReference>
<reference evidence="7" key="2">
    <citation type="journal article" date="2023" name="Plants (Basel)">
        <title>Annotation of the Turnera subulata (Passifloraceae) Draft Genome Reveals the S-Locus Evolved after the Divergence of Turneroideae from Passifloroideae in a Stepwise Manner.</title>
        <authorList>
            <person name="Henning P.M."/>
            <person name="Roalson E.H."/>
            <person name="Mir W."/>
            <person name="McCubbin A.G."/>
            <person name="Shore J.S."/>
        </authorList>
    </citation>
    <scope>NUCLEOTIDE SEQUENCE</scope>
    <source>
        <strain evidence="7">F60SS</strain>
    </source>
</reference>
<evidence type="ECO:0000259" key="5">
    <source>
        <dbReference type="Pfam" id="PF03171"/>
    </source>
</evidence>
<feature type="domain" description="Non-haem dioxygenase N-terminal" evidence="6">
    <location>
        <begin position="71"/>
        <end position="147"/>
    </location>
</feature>
<evidence type="ECO:0000256" key="2">
    <source>
        <dbReference type="ARBA" id="ARBA00022723"/>
    </source>
</evidence>
<protein>
    <recommendedName>
        <fullName evidence="9">Fe2OG dioxygenase domain-containing protein</fullName>
    </recommendedName>
</protein>
<comment type="similarity">
    <text evidence="1">Belongs to the iron/ascorbate-dependent oxidoreductase family.</text>
</comment>
<evidence type="ECO:0000259" key="6">
    <source>
        <dbReference type="Pfam" id="PF14226"/>
    </source>
</evidence>
<evidence type="ECO:0008006" key="9">
    <source>
        <dbReference type="Google" id="ProtNLM"/>
    </source>
</evidence>
<comment type="caution">
    <text evidence="7">The sequence shown here is derived from an EMBL/GenBank/DDBJ whole genome shotgun (WGS) entry which is preliminary data.</text>
</comment>
<sequence length="302" mass="33927">MATSTQHQSYWTPNCGPDYDLDKALKAFDETKAGVKGLVDGGIKQVPPYYVKGPAAEELVSFATASSDLQLPVIDLKSIHQDAAQRKRIIHKIREAAGSWGFVQVVNHGVPREVIEEMLEGTRNFHELPVEEKAKYYSRDPKKLTIYAHYYPPCSQPNQTLGAVPHTDANFITILSQDNTGGLQVLYQDQWVDVHQLKGLWLSTSVTSFSSAFFFFSFFAPQQLISNNKFKSGVLRVLANNTSSRVSVACFMSNSRASNKVYGPIRELLSDENPPVYRDVTVEEYLAAFFERDIYALDLFKV</sequence>
<dbReference type="PANTHER" id="PTHR10209:SF751">
    <property type="entry name" value="OS06G0255100 PROTEIN"/>
    <property type="match status" value="1"/>
</dbReference>
<dbReference type="GO" id="GO:0016491">
    <property type="term" value="F:oxidoreductase activity"/>
    <property type="evidence" value="ECO:0007669"/>
    <property type="project" value="UniProtKB-KW"/>
</dbReference>
<feature type="domain" description="Isopenicillin N synthase-like Fe(2+) 2OG dioxygenase" evidence="5">
    <location>
        <begin position="148"/>
        <end position="252"/>
    </location>
</feature>
<dbReference type="InterPro" id="IPR044861">
    <property type="entry name" value="IPNS-like_FE2OG_OXY"/>
</dbReference>
<dbReference type="SUPFAM" id="SSF51197">
    <property type="entry name" value="Clavaminate synthase-like"/>
    <property type="match status" value="1"/>
</dbReference>
<evidence type="ECO:0000256" key="1">
    <source>
        <dbReference type="ARBA" id="ARBA00008056"/>
    </source>
</evidence>
<evidence type="ECO:0000256" key="3">
    <source>
        <dbReference type="ARBA" id="ARBA00023002"/>
    </source>
</evidence>
<name>A0A9Q0JF17_9ROSI</name>
<keyword evidence="8" id="KW-1185">Reference proteome</keyword>
<dbReference type="EMBL" id="JAKUCV010003378">
    <property type="protein sequence ID" value="KAJ4839204.1"/>
    <property type="molecule type" value="Genomic_DNA"/>
</dbReference>
<evidence type="ECO:0000313" key="7">
    <source>
        <dbReference type="EMBL" id="KAJ4839204.1"/>
    </source>
</evidence>
<dbReference type="Pfam" id="PF03171">
    <property type="entry name" value="2OG-FeII_Oxy"/>
    <property type="match status" value="1"/>
</dbReference>
<dbReference type="Gene3D" id="2.60.120.330">
    <property type="entry name" value="B-lactam Antibiotic, Isopenicillin N Synthase, Chain"/>
    <property type="match status" value="2"/>
</dbReference>
<dbReference type="InterPro" id="IPR026992">
    <property type="entry name" value="DIOX_N"/>
</dbReference>
<reference evidence="7" key="1">
    <citation type="submission" date="2022-02" db="EMBL/GenBank/DDBJ databases">
        <authorList>
            <person name="Henning P.M."/>
            <person name="McCubbin A.G."/>
            <person name="Shore J.S."/>
        </authorList>
    </citation>
    <scope>NUCLEOTIDE SEQUENCE</scope>
    <source>
        <strain evidence="7">F60SS</strain>
        <tissue evidence="7">Leaves</tissue>
    </source>
</reference>
<keyword evidence="4" id="KW-0408">Iron</keyword>
<dbReference type="AlphaFoldDB" id="A0A9Q0JF17"/>
<dbReference type="GO" id="GO:0046872">
    <property type="term" value="F:metal ion binding"/>
    <property type="evidence" value="ECO:0007669"/>
    <property type="project" value="UniProtKB-KW"/>
</dbReference>